<organism evidence="1 2">
    <name type="scientific">Cymbomonas tetramitiformis</name>
    <dbReference type="NCBI Taxonomy" id="36881"/>
    <lineage>
        <taxon>Eukaryota</taxon>
        <taxon>Viridiplantae</taxon>
        <taxon>Chlorophyta</taxon>
        <taxon>Pyramimonadophyceae</taxon>
        <taxon>Pyramimonadales</taxon>
        <taxon>Pyramimonadaceae</taxon>
        <taxon>Cymbomonas</taxon>
    </lineage>
</organism>
<proteinExistence type="predicted"/>
<accession>A0AAE0GSY2</accession>
<comment type="caution">
    <text evidence="1">The sequence shown here is derived from an EMBL/GenBank/DDBJ whole genome shotgun (WGS) entry which is preliminary data.</text>
</comment>
<dbReference type="EMBL" id="LGRX02002633">
    <property type="protein sequence ID" value="KAK3283839.1"/>
    <property type="molecule type" value="Genomic_DNA"/>
</dbReference>
<reference evidence="1 2" key="1">
    <citation type="journal article" date="2015" name="Genome Biol. Evol.">
        <title>Comparative Genomics of a Bacterivorous Green Alga Reveals Evolutionary Causalities and Consequences of Phago-Mixotrophic Mode of Nutrition.</title>
        <authorList>
            <person name="Burns J.A."/>
            <person name="Paasch A."/>
            <person name="Narechania A."/>
            <person name="Kim E."/>
        </authorList>
    </citation>
    <scope>NUCLEOTIDE SEQUENCE [LARGE SCALE GENOMIC DNA]</scope>
    <source>
        <strain evidence="1 2">PLY_AMNH</strain>
    </source>
</reference>
<sequence length="275" mass="30453">MALRTSAGIEEELRPRSPLLSEHVGSIFVKVPAVTSAEIVEGAVMLCYNEKTFLEDQEFRQNLSKFLVASSNIQRFKNTVSVETSLSVILRSSVYMASRMKSVMVGARNKKGMQHIQLKNISTLFWDYLACKMGEVQKGKSRTFFHGLLPKLGNSFAFLLKCAALTSGIPRRSAALNVDQYTKRIVVQPPEHGWEAHPTMMTIMNQGGFSALRPVCSPRVEYSPAPGMLAPSGRQRPPRARYARPAWNAALRPECLPRVECSVAPGVLAPSGMQR</sequence>
<dbReference type="AlphaFoldDB" id="A0AAE0GSY2"/>
<name>A0AAE0GSY2_9CHLO</name>
<gene>
    <name evidence="1" type="ORF">CYMTET_8480</name>
</gene>
<evidence type="ECO:0000313" key="2">
    <source>
        <dbReference type="Proteomes" id="UP001190700"/>
    </source>
</evidence>
<evidence type="ECO:0000313" key="1">
    <source>
        <dbReference type="EMBL" id="KAK3283839.1"/>
    </source>
</evidence>
<keyword evidence="2" id="KW-1185">Reference proteome</keyword>
<dbReference type="Proteomes" id="UP001190700">
    <property type="component" value="Unassembled WGS sequence"/>
</dbReference>
<protein>
    <submittedName>
        <fullName evidence="1">Uncharacterized protein</fullName>
    </submittedName>
</protein>